<proteinExistence type="predicted"/>
<feature type="compositionally biased region" description="Low complexity" evidence="1">
    <location>
        <begin position="525"/>
        <end position="540"/>
    </location>
</feature>
<gene>
    <name evidence="4" type="ORF">SAMN05192570_2571</name>
</gene>
<dbReference type="OrthoDB" id="5523615at2"/>
<sequence>MSVASMLKTAACAVAACLALSAGPAAAEWRRAETAHFIVYGDVPERTIRRYAQRAERFDALLRAYYPIEVDHEIPKLEIFIAEGRRDMERAYPGIGASVAGYYSPNSGRIHAVVDTEATGGDVVLFHEYAHHFMFQMRANAYPSWFVEGFAEYYSTADIAPDRIRFGRHHPGRIRALAMGANSWARMEDVLTWRFTPSGRYPAFLYYAQAWAMTHYFMSTPERTRMLGQYLAAVVRGENSVTAMQAATGRTPEQLQRDVRMYVSGTINELTPQIEIPEPEVVVTELSEAESDMAWLDLRLDRTPVKQEPADDDGRTQKSEAQKAREAREEAEERADLIRDALAAAGRHRGERMAMLVEARAHRLAGDTDAALTALEPLLGEGTTDSEALRLAGDILLDVAEAESGAAADGRRRASMGYLARALDADPLDFRVYLALNRARNGQTAYPTDNDLSTLEVARALAPQSFDVRLRLGQAYLARSMNDAAILTLQPVANSPHRSRYTRQARAMIAAARGEAEPVDDAPPAEDAAAETPAAARAAR</sequence>
<dbReference type="Pfam" id="PF07607">
    <property type="entry name" value="DUF1570"/>
    <property type="match status" value="1"/>
</dbReference>
<evidence type="ECO:0000313" key="5">
    <source>
        <dbReference type="Proteomes" id="UP000198788"/>
    </source>
</evidence>
<name>A0A1I6SMN0_9CAUL</name>
<reference evidence="5" key="1">
    <citation type="submission" date="2016-10" db="EMBL/GenBank/DDBJ databases">
        <authorList>
            <person name="Varghese N."/>
            <person name="Submissions S."/>
        </authorList>
    </citation>
    <scope>NUCLEOTIDE SEQUENCE [LARGE SCALE GENOMIC DNA]</scope>
    <source>
        <strain evidence="5">CGMCC 1.10683</strain>
    </source>
</reference>
<dbReference type="Proteomes" id="UP000198788">
    <property type="component" value="Unassembled WGS sequence"/>
</dbReference>
<accession>A0A1I6SMN0</accession>
<feature type="compositionally biased region" description="Basic and acidic residues" evidence="1">
    <location>
        <begin position="302"/>
        <end position="328"/>
    </location>
</feature>
<dbReference type="EMBL" id="FOZV01000005">
    <property type="protein sequence ID" value="SFS78028.1"/>
    <property type="molecule type" value="Genomic_DNA"/>
</dbReference>
<organism evidence="4 5">
    <name type="scientific">Brevundimonas viscosa</name>
    <dbReference type="NCBI Taxonomy" id="871741"/>
    <lineage>
        <taxon>Bacteria</taxon>
        <taxon>Pseudomonadati</taxon>
        <taxon>Pseudomonadota</taxon>
        <taxon>Alphaproteobacteria</taxon>
        <taxon>Caulobacterales</taxon>
        <taxon>Caulobacteraceae</taxon>
        <taxon>Brevundimonas</taxon>
    </lineage>
</organism>
<evidence type="ECO:0000256" key="2">
    <source>
        <dbReference type="SAM" id="SignalP"/>
    </source>
</evidence>
<evidence type="ECO:0000259" key="3">
    <source>
        <dbReference type="Pfam" id="PF07607"/>
    </source>
</evidence>
<feature type="region of interest" description="Disordered" evidence="1">
    <location>
        <begin position="302"/>
        <end position="334"/>
    </location>
</feature>
<dbReference type="STRING" id="871741.SAMN05192570_2571"/>
<dbReference type="Gene3D" id="1.25.40.10">
    <property type="entry name" value="Tetratricopeptide repeat domain"/>
    <property type="match status" value="1"/>
</dbReference>
<evidence type="ECO:0000313" key="4">
    <source>
        <dbReference type="EMBL" id="SFS78028.1"/>
    </source>
</evidence>
<keyword evidence="2" id="KW-0732">Signal</keyword>
<protein>
    <recommendedName>
        <fullName evidence="3">DUF1570 domain-containing protein</fullName>
    </recommendedName>
</protein>
<feature type="region of interest" description="Disordered" evidence="1">
    <location>
        <begin position="512"/>
        <end position="540"/>
    </location>
</feature>
<dbReference type="InterPro" id="IPR011990">
    <property type="entry name" value="TPR-like_helical_dom_sf"/>
</dbReference>
<evidence type="ECO:0000256" key="1">
    <source>
        <dbReference type="SAM" id="MobiDB-lite"/>
    </source>
</evidence>
<dbReference type="SUPFAM" id="SSF48452">
    <property type="entry name" value="TPR-like"/>
    <property type="match status" value="1"/>
</dbReference>
<feature type="chain" id="PRO_5011734190" description="DUF1570 domain-containing protein" evidence="2">
    <location>
        <begin position="28"/>
        <end position="540"/>
    </location>
</feature>
<dbReference type="AlphaFoldDB" id="A0A1I6SMN0"/>
<feature type="signal peptide" evidence="2">
    <location>
        <begin position="1"/>
        <end position="27"/>
    </location>
</feature>
<dbReference type="InterPro" id="IPR011464">
    <property type="entry name" value="DUF1570"/>
</dbReference>
<keyword evidence="5" id="KW-1185">Reference proteome</keyword>
<feature type="domain" description="DUF1570" evidence="3">
    <location>
        <begin position="127"/>
        <end position="220"/>
    </location>
</feature>